<proteinExistence type="predicted"/>
<dbReference type="PANTHER" id="PTHR12245">
    <property type="entry name" value="SPRY DOMAIN CONTAINING SOCS BOX PROTEIN"/>
    <property type="match status" value="1"/>
</dbReference>
<dbReference type="Gene3D" id="2.60.120.920">
    <property type="match status" value="1"/>
</dbReference>
<reference evidence="3" key="1">
    <citation type="submission" date="2022-11" db="UniProtKB">
        <authorList>
            <consortium name="WormBaseParasite"/>
        </authorList>
    </citation>
    <scope>IDENTIFICATION</scope>
</reference>
<name>A0A915EAU0_9BILA</name>
<sequence>MMMQTYANIADHSSNQHSTLVNCQYSVTGSTSSNNLQNADLKTTIDQDDKHTKDSLTGILQNLKIDSPSWSWDRKAAKSTCASEAVFSQENSTVIFHPSYSFGTAAVFGDKPLESKLVSYWEVILPRCYGTSMMLGLGTRRAKTHSPTRFEHLLRSKYSCGLAHNGYLYRGDSKVDLPTQFCAPFPQDKQVVVGMMFHGPHKWLAYFLDGKPLGVAFRGLDMAGEQLFLCTAQKSQFTLEGSVPCIDEDTSKIVQLNIPEVLANSLYNSICSRQDFHRRKKKKPKKKPGPTTTSSSIGRKRKGGWSIPRLFNSLMMNWKWAGCPDW</sequence>
<dbReference type="InterPro" id="IPR013320">
    <property type="entry name" value="ConA-like_dom_sf"/>
</dbReference>
<accession>A0A915EAU0</accession>
<dbReference type="PANTHER" id="PTHR12245:SF12">
    <property type="entry name" value="SPRY DOMAIN-CONTAINING SOCS BOX PROTEIN 3"/>
    <property type="match status" value="1"/>
</dbReference>
<feature type="region of interest" description="Disordered" evidence="1">
    <location>
        <begin position="277"/>
        <end position="304"/>
    </location>
</feature>
<evidence type="ECO:0000313" key="3">
    <source>
        <dbReference type="WBParaSite" id="jg3891"/>
    </source>
</evidence>
<evidence type="ECO:0000313" key="2">
    <source>
        <dbReference type="Proteomes" id="UP000887574"/>
    </source>
</evidence>
<dbReference type="AlphaFoldDB" id="A0A915EAU0"/>
<dbReference type="InterPro" id="IPR043136">
    <property type="entry name" value="B30.2/SPRY_sf"/>
</dbReference>
<dbReference type="WBParaSite" id="jg3891">
    <property type="protein sequence ID" value="jg3891"/>
    <property type="gene ID" value="jg3891"/>
</dbReference>
<organism evidence="2 3">
    <name type="scientific">Ditylenchus dipsaci</name>
    <dbReference type="NCBI Taxonomy" id="166011"/>
    <lineage>
        <taxon>Eukaryota</taxon>
        <taxon>Metazoa</taxon>
        <taxon>Ecdysozoa</taxon>
        <taxon>Nematoda</taxon>
        <taxon>Chromadorea</taxon>
        <taxon>Rhabditida</taxon>
        <taxon>Tylenchina</taxon>
        <taxon>Tylenchomorpha</taxon>
        <taxon>Sphaerularioidea</taxon>
        <taxon>Anguinidae</taxon>
        <taxon>Anguininae</taxon>
        <taxon>Ditylenchus</taxon>
    </lineage>
</organism>
<evidence type="ECO:0000256" key="1">
    <source>
        <dbReference type="SAM" id="MobiDB-lite"/>
    </source>
</evidence>
<dbReference type="GO" id="GO:0019005">
    <property type="term" value="C:SCF ubiquitin ligase complex"/>
    <property type="evidence" value="ECO:0007669"/>
    <property type="project" value="TreeGrafter"/>
</dbReference>
<protein>
    <submittedName>
        <fullName evidence="3">B30.2/SPRY domain-containing protein</fullName>
    </submittedName>
</protein>
<dbReference type="GO" id="GO:0043161">
    <property type="term" value="P:proteasome-mediated ubiquitin-dependent protein catabolic process"/>
    <property type="evidence" value="ECO:0007669"/>
    <property type="project" value="TreeGrafter"/>
</dbReference>
<dbReference type="InterPro" id="IPR050672">
    <property type="entry name" value="FBXO45-Fsn/SPSB_families"/>
</dbReference>
<dbReference type="Proteomes" id="UP000887574">
    <property type="component" value="Unplaced"/>
</dbReference>
<keyword evidence="2" id="KW-1185">Reference proteome</keyword>
<feature type="compositionally biased region" description="Basic residues" evidence="1">
    <location>
        <begin position="277"/>
        <end position="288"/>
    </location>
</feature>
<dbReference type="SUPFAM" id="SSF49899">
    <property type="entry name" value="Concanavalin A-like lectins/glucanases"/>
    <property type="match status" value="1"/>
</dbReference>